<organism evidence="1 2">
    <name type="scientific">Paracoccus broussonetiae</name>
    <dbReference type="NCBI Taxonomy" id="3075834"/>
    <lineage>
        <taxon>Bacteria</taxon>
        <taxon>Pseudomonadati</taxon>
        <taxon>Pseudomonadota</taxon>
        <taxon>Alphaproteobacteria</taxon>
        <taxon>Rhodobacterales</taxon>
        <taxon>Paracoccaceae</taxon>
        <taxon>Paracoccus</taxon>
    </lineage>
</organism>
<proteinExistence type="predicted"/>
<sequence length="393" mass="43486">MTRPVADPAPVDLATVMRRIELVSRSWPGERIDPAGCLRGVRLEGTQPPIFWTFNTAAELPALAAHMPAGQPIIGSRSLNEIVDKPTRESSRLVADVAQIYARHLLERFGNGPCIVGGNCQSAEVAWHIALHLIAAGADLRGFITLDASWQLPLPVPVRMIFGRTSRFNPLIRGDAAAMERRHANWRALFPAYELRIIAGNHGEYFRPEHISALATAILAPLPKTGWRLRASAQQRWGVRTGNGGWTLTLPVRQVPPGTSAVVLAPLLGRQGALPLARPDLFDVASLPERRGRYWQVRLTALAEPGPWQIAPVLCAEGIGPLNWPPGAQVLELPAVTPTQTEPANHKGWRERFRALWNRLSGRNAGFADLGRRSRHATLEHQDFREIQFREDR</sequence>
<reference evidence="2" key="1">
    <citation type="submission" date="2023-07" db="EMBL/GenBank/DDBJ databases">
        <title>Characterization of two Paracoccaceae strains isolated from Phycosphere and proposal of Xinfangfangia lacusdiani sp. nov.</title>
        <authorList>
            <person name="Deng Y."/>
            <person name="Zhang Y.Q."/>
        </authorList>
    </citation>
    <scope>NUCLEOTIDE SEQUENCE [LARGE SCALE GENOMIC DNA]</scope>
    <source>
        <strain evidence="2">CPCC 101403</strain>
    </source>
</reference>
<evidence type="ECO:0000313" key="2">
    <source>
        <dbReference type="Proteomes" id="UP001251085"/>
    </source>
</evidence>
<dbReference type="Proteomes" id="UP001251085">
    <property type="component" value="Unassembled WGS sequence"/>
</dbReference>
<comment type="caution">
    <text evidence="1">The sequence shown here is derived from an EMBL/GenBank/DDBJ whole genome shotgun (WGS) entry which is preliminary data.</text>
</comment>
<accession>A0ABU3EIJ9</accession>
<dbReference type="EMBL" id="JAVRQI010000017">
    <property type="protein sequence ID" value="MDT1064078.1"/>
    <property type="molecule type" value="Genomic_DNA"/>
</dbReference>
<dbReference type="RefSeq" id="WP_311761168.1">
    <property type="nucleotide sequence ID" value="NZ_JAVRQI010000017.1"/>
</dbReference>
<protein>
    <recommendedName>
        <fullName evidence="3">Thioesterase domain-containing protein</fullName>
    </recommendedName>
</protein>
<evidence type="ECO:0000313" key="1">
    <source>
        <dbReference type="EMBL" id="MDT1064078.1"/>
    </source>
</evidence>
<dbReference type="Gene3D" id="3.40.50.1820">
    <property type="entry name" value="alpha/beta hydrolase"/>
    <property type="match status" value="1"/>
</dbReference>
<name>A0ABU3EIJ9_9RHOB</name>
<evidence type="ECO:0008006" key="3">
    <source>
        <dbReference type="Google" id="ProtNLM"/>
    </source>
</evidence>
<keyword evidence="2" id="KW-1185">Reference proteome</keyword>
<gene>
    <name evidence="1" type="ORF">RM190_19605</name>
</gene>
<dbReference type="InterPro" id="IPR029058">
    <property type="entry name" value="AB_hydrolase_fold"/>
</dbReference>
<dbReference type="SUPFAM" id="SSF53474">
    <property type="entry name" value="alpha/beta-Hydrolases"/>
    <property type="match status" value="1"/>
</dbReference>